<feature type="domain" description="CRISPR-associated protein Cas6 C-terminal" evidence="5">
    <location>
        <begin position="129"/>
        <end position="237"/>
    </location>
</feature>
<name>U3TCU6_9CREN</name>
<dbReference type="InterPro" id="IPR019267">
    <property type="entry name" value="CRISPR-assoc_Cas6_C"/>
</dbReference>
<dbReference type="STRING" id="1198449.ACAM_0777"/>
<dbReference type="Gene3D" id="3.30.70.1900">
    <property type="match status" value="1"/>
</dbReference>
<proteinExistence type="predicted"/>
<evidence type="ECO:0000256" key="4">
    <source>
        <dbReference type="ARBA" id="ARBA00023118"/>
    </source>
</evidence>
<dbReference type="NCBIfam" id="TIGR01877">
    <property type="entry name" value="cas_cas6"/>
    <property type="match status" value="1"/>
</dbReference>
<dbReference type="OrthoDB" id="27665at2157"/>
<evidence type="ECO:0000256" key="3">
    <source>
        <dbReference type="ARBA" id="ARBA00022801"/>
    </source>
</evidence>
<organism evidence="6 7">
    <name type="scientific">Aeropyrum camini SY1 = JCM 12091</name>
    <dbReference type="NCBI Taxonomy" id="1198449"/>
    <lineage>
        <taxon>Archaea</taxon>
        <taxon>Thermoproteota</taxon>
        <taxon>Thermoprotei</taxon>
        <taxon>Desulfurococcales</taxon>
        <taxon>Desulfurococcaceae</taxon>
        <taxon>Aeropyrum</taxon>
    </lineage>
</organism>
<evidence type="ECO:0000313" key="7">
    <source>
        <dbReference type="Proteomes" id="UP000016887"/>
    </source>
</evidence>
<accession>U3TCU6</accession>
<protein>
    <submittedName>
        <fullName evidence="6">CRISPR-associated protein</fullName>
    </submittedName>
</protein>
<dbReference type="RefSeq" id="WP_022541519.1">
    <property type="nucleotide sequence ID" value="NC_022521.1"/>
</dbReference>
<dbReference type="GO" id="GO:0051607">
    <property type="term" value="P:defense response to virus"/>
    <property type="evidence" value="ECO:0007669"/>
    <property type="project" value="UniProtKB-KW"/>
</dbReference>
<dbReference type="Pfam" id="PF10040">
    <property type="entry name" value="CRISPR_Cas6"/>
    <property type="match status" value="1"/>
</dbReference>
<evidence type="ECO:0000256" key="1">
    <source>
        <dbReference type="ARBA" id="ARBA00022722"/>
    </source>
</evidence>
<keyword evidence="1" id="KW-0540">Nuclease</keyword>
<evidence type="ECO:0000313" key="6">
    <source>
        <dbReference type="EMBL" id="BAN90246.1"/>
    </source>
</evidence>
<keyword evidence="4" id="KW-0051">Antiviral defense</keyword>
<dbReference type="Proteomes" id="UP000016887">
    <property type="component" value="Chromosome"/>
</dbReference>
<dbReference type="GeneID" id="17110166"/>
<dbReference type="InterPro" id="IPR010156">
    <property type="entry name" value="CRISPR-assoc_prot_Cas6"/>
</dbReference>
<dbReference type="eggNOG" id="arCOG01437">
    <property type="taxonomic scope" value="Archaea"/>
</dbReference>
<dbReference type="GO" id="GO:0016788">
    <property type="term" value="F:hydrolase activity, acting on ester bonds"/>
    <property type="evidence" value="ECO:0007669"/>
    <property type="project" value="InterPro"/>
</dbReference>
<gene>
    <name evidence="6" type="ORF">ACAM_0777</name>
</gene>
<reference evidence="6 7" key="1">
    <citation type="journal article" date="2013" name="Appl. Environ. Microbiol.">
        <title>Variation of the Virus-Related Elements within Syntenic Genomes of the Hyperthermophilic Archaeon Aeropyrum.</title>
        <authorList>
            <person name="Daifuku T."/>
            <person name="Yoshida T."/>
            <person name="Kitamura T."/>
            <person name="Kawaichi S."/>
            <person name="Inoue T."/>
            <person name="Nomura K."/>
            <person name="Yoshida Y."/>
            <person name="Kuno S."/>
            <person name="Sako Y."/>
        </authorList>
    </citation>
    <scope>NUCLEOTIDE SEQUENCE [LARGE SCALE GENOMIC DNA]</scope>
    <source>
        <strain evidence="6 7">SY1</strain>
    </source>
</reference>
<keyword evidence="2" id="KW-0255">Endonuclease</keyword>
<dbReference type="KEGG" id="acj:ACAM_0777"/>
<dbReference type="GO" id="GO:0004519">
    <property type="term" value="F:endonuclease activity"/>
    <property type="evidence" value="ECO:0007669"/>
    <property type="project" value="UniProtKB-KW"/>
</dbReference>
<evidence type="ECO:0000259" key="5">
    <source>
        <dbReference type="Pfam" id="PF10040"/>
    </source>
</evidence>
<sequence>MVIGLYKVSLILESTRPLPLLSWSGVVAARIVKECIGGREGLVSVEPLQKEGQPLNASPNKPSTIEEPNILLGATLNTTGFYRLRSSLPGCLDRWGFRVISFEVERWVPRLPRRVTTSRDAIEFTVEYWPTIYAFRSRPILYPSPQRLVYSVFSALARHTGLSLKGYANTLASNVELLGWNGRVGLYSIGRDRKVRAFYGRATYAATARYVELLQLVMEAAQVLHVGKSRGIGFGAVKPGSIMQMVGSL</sequence>
<dbReference type="EMBL" id="AP012489">
    <property type="protein sequence ID" value="BAN90246.1"/>
    <property type="molecule type" value="Genomic_DNA"/>
</dbReference>
<keyword evidence="7" id="KW-1185">Reference proteome</keyword>
<keyword evidence="3" id="KW-0378">Hydrolase</keyword>
<dbReference type="AlphaFoldDB" id="U3TCU6"/>
<evidence type="ECO:0000256" key="2">
    <source>
        <dbReference type="ARBA" id="ARBA00022759"/>
    </source>
</evidence>